<dbReference type="InterPro" id="IPR009241">
    <property type="entry name" value="HigB-like"/>
</dbReference>
<dbReference type="AlphaFoldDB" id="A0A0H5NZ66"/>
<dbReference type="KEGG" id="nfr:ERS450000_03819"/>
<dbReference type="Proteomes" id="UP000057820">
    <property type="component" value="Plasmid 2"/>
</dbReference>
<dbReference type="EMBL" id="LN868939">
    <property type="protein sequence ID" value="CRY80364.1"/>
    <property type="molecule type" value="Genomic_DNA"/>
</dbReference>
<gene>
    <name evidence="1" type="ORF">ERS450000_03819</name>
</gene>
<accession>A0A0H5NZ66</accession>
<reference evidence="2" key="1">
    <citation type="submission" date="2015-03" db="EMBL/GenBank/DDBJ databases">
        <authorList>
            <consortium name="Pathogen Informatics"/>
        </authorList>
    </citation>
    <scope>NUCLEOTIDE SEQUENCE [LARGE SCALE GENOMIC DNA]</scope>
    <source>
        <strain evidence="2">NCTC11134</strain>
        <plasmid evidence="2">2</plasmid>
    </source>
</reference>
<evidence type="ECO:0000313" key="2">
    <source>
        <dbReference type="Proteomes" id="UP000057820"/>
    </source>
</evidence>
<proteinExistence type="predicted"/>
<keyword evidence="1" id="KW-0614">Plasmid</keyword>
<geneLocation type="plasmid" evidence="1">
    <name>2</name>
</geneLocation>
<evidence type="ECO:0000313" key="1">
    <source>
        <dbReference type="EMBL" id="CRY80364.1"/>
    </source>
</evidence>
<dbReference type="Pfam" id="PF05973">
    <property type="entry name" value="Gp49"/>
    <property type="match status" value="1"/>
</dbReference>
<protein>
    <submittedName>
        <fullName evidence="1">Phage-related protein</fullName>
    </submittedName>
</protein>
<dbReference type="RefSeq" id="WP_220275706.1">
    <property type="nucleotide sequence ID" value="NZ_JARWRL010000188.1"/>
</dbReference>
<organism evidence="1 2">
    <name type="scientific">Nocardia farcinica</name>
    <dbReference type="NCBI Taxonomy" id="37329"/>
    <lineage>
        <taxon>Bacteria</taxon>
        <taxon>Bacillati</taxon>
        <taxon>Actinomycetota</taxon>
        <taxon>Actinomycetes</taxon>
        <taxon>Mycobacteriales</taxon>
        <taxon>Nocardiaceae</taxon>
        <taxon>Nocardia</taxon>
    </lineage>
</organism>
<sequence length="70" mass="8079">MPSVGKGVREIRIAEDDGWFRVFYVADLGDVVYILHGFQKKSNQTPRRAVETGINRYRLAVAESQQRVQR</sequence>
<name>A0A0H5NZ66_NOCFR</name>